<dbReference type="Proteomes" id="UP000248606">
    <property type="component" value="Unassembled WGS sequence"/>
</dbReference>
<gene>
    <name evidence="2" type="ORF">DI579_03630</name>
</gene>
<evidence type="ECO:0000313" key="3">
    <source>
        <dbReference type="Proteomes" id="UP000248606"/>
    </source>
</evidence>
<evidence type="ECO:0000259" key="1">
    <source>
        <dbReference type="Pfam" id="PF01863"/>
    </source>
</evidence>
<feature type="domain" description="YgjP-like metallopeptidase" evidence="1">
    <location>
        <begin position="127"/>
        <end position="196"/>
    </location>
</feature>
<dbReference type="EMBL" id="QFOZ01000003">
    <property type="protein sequence ID" value="PZP89297.1"/>
    <property type="molecule type" value="Genomic_DNA"/>
</dbReference>
<evidence type="ECO:0000313" key="2">
    <source>
        <dbReference type="EMBL" id="PZP89297.1"/>
    </source>
</evidence>
<accession>A0A2W5IE83</accession>
<organism evidence="2 3">
    <name type="scientific">Lawsonella clevelandensis</name>
    <dbReference type="NCBI Taxonomy" id="1528099"/>
    <lineage>
        <taxon>Bacteria</taxon>
        <taxon>Bacillati</taxon>
        <taxon>Actinomycetota</taxon>
        <taxon>Actinomycetes</taxon>
        <taxon>Mycobacteriales</taxon>
        <taxon>Lawsonellaceae</taxon>
        <taxon>Lawsonella</taxon>
    </lineage>
</organism>
<dbReference type="InterPro" id="IPR053136">
    <property type="entry name" value="UTP_pyrophosphatase-like"/>
</dbReference>
<dbReference type="InterPro" id="IPR002725">
    <property type="entry name" value="YgjP-like_metallopeptidase"/>
</dbReference>
<dbReference type="Pfam" id="PF01863">
    <property type="entry name" value="YgjP-like"/>
    <property type="match status" value="1"/>
</dbReference>
<sequence>MSDSDKPINIPGEKVFSHLVRGEKYQVKNSFSEEFPTDIEIRRSARRRKTISGRIENDRIIVMVPAHLTPQAEERAVASIVEKLRKQHRRKLAQRTMNTTELGHYVSKLDHRYCQGKARPAVVEWSRDVATRWGSCHYRTRTIQLHPALATMPRYVLDYVIVHELCHLTVPGGHTDAFWEAVSAYPKVERARGYLDAASRYETKSPTLDTDEKPRSECR</sequence>
<name>A0A2W5IE83_9ACTN</name>
<reference evidence="2 3" key="1">
    <citation type="submission" date="2017-08" db="EMBL/GenBank/DDBJ databases">
        <title>Infants hospitalized years apart are colonized by the same room-sourced microbial strains.</title>
        <authorList>
            <person name="Brooks B."/>
            <person name="Olm M.R."/>
            <person name="Firek B.A."/>
            <person name="Baker R."/>
            <person name="Thomas B.C."/>
            <person name="Morowitz M.J."/>
            <person name="Banfield J.F."/>
        </authorList>
    </citation>
    <scope>NUCLEOTIDE SEQUENCE [LARGE SCALE GENOMIC DNA]</scope>
    <source>
        <strain evidence="2">S2_006_000_R1_57</strain>
    </source>
</reference>
<dbReference type="PANTHER" id="PTHR30399:SF1">
    <property type="entry name" value="UTP PYROPHOSPHATASE"/>
    <property type="match status" value="1"/>
</dbReference>
<dbReference type="CDD" id="cd07344">
    <property type="entry name" value="M48_yhfN_like"/>
    <property type="match status" value="1"/>
</dbReference>
<dbReference type="GO" id="GO:0016787">
    <property type="term" value="F:hydrolase activity"/>
    <property type="evidence" value="ECO:0007669"/>
    <property type="project" value="UniProtKB-KW"/>
</dbReference>
<comment type="caution">
    <text evidence="2">The sequence shown here is derived from an EMBL/GenBank/DDBJ whole genome shotgun (WGS) entry which is preliminary data.</text>
</comment>
<proteinExistence type="predicted"/>
<protein>
    <submittedName>
        <fullName evidence="2">Metal-dependent hydrolase</fullName>
    </submittedName>
</protein>
<dbReference type="AlphaFoldDB" id="A0A2W5IE83"/>
<dbReference type="Gene3D" id="3.30.2010.10">
    <property type="entry name" value="Metalloproteases ('zincins'), catalytic domain"/>
    <property type="match status" value="1"/>
</dbReference>
<dbReference type="RefSeq" id="WP_290599394.1">
    <property type="nucleotide sequence ID" value="NZ_CAKZIO010000014.1"/>
</dbReference>
<keyword evidence="2" id="KW-0378">Hydrolase</keyword>
<dbReference type="PANTHER" id="PTHR30399">
    <property type="entry name" value="UNCHARACTERIZED PROTEIN YGJP"/>
    <property type="match status" value="1"/>
</dbReference>